<dbReference type="Pfam" id="PF01813">
    <property type="entry name" value="ATP-synt_D"/>
    <property type="match status" value="1"/>
</dbReference>
<keyword evidence="8" id="KW-0175">Coiled coil</keyword>
<dbReference type="EMBL" id="KQ977580">
    <property type="protein sequence ID" value="KYN01741.1"/>
    <property type="molecule type" value="Genomic_DNA"/>
</dbReference>
<dbReference type="Pfam" id="PF13532">
    <property type="entry name" value="2OG-FeII_Oxy_2"/>
    <property type="match status" value="1"/>
</dbReference>
<evidence type="ECO:0000313" key="10">
    <source>
        <dbReference type="EMBL" id="KYN01741.1"/>
    </source>
</evidence>
<comment type="similarity">
    <text evidence="2">Belongs to the V-ATPase D subunit family.</text>
</comment>
<accession>A0A195CLY3</accession>
<dbReference type="GO" id="GO:0046961">
    <property type="term" value="F:proton-transporting ATPase activity, rotational mechanism"/>
    <property type="evidence" value="ECO:0007669"/>
    <property type="project" value="InterPro"/>
</dbReference>
<keyword evidence="11" id="KW-1185">Reference proteome</keyword>
<evidence type="ECO:0000256" key="3">
    <source>
        <dbReference type="ARBA" id="ARBA00022448"/>
    </source>
</evidence>
<dbReference type="AlphaFoldDB" id="A0A195CLY3"/>
<keyword evidence="5" id="KW-0406">Ion transport</keyword>
<dbReference type="STRING" id="456900.A0A195CLY3"/>
<dbReference type="NCBIfam" id="TIGR00309">
    <property type="entry name" value="V_ATPase_subD"/>
    <property type="match status" value="1"/>
</dbReference>
<sequence>MFRDSFKYYKSRNPVPDYSDVIDLECPDCIGVRKIEAHVTGEQIENNFGLKLMNKWSIYELLDIPGLIFIQNPFTPNGQRYWITKCLKDYSKEPYKLNIDAHNVLNNETWWNICFQAEKAKTLLPKLRWATLGYHHNWDTKLYSENSRSDMPTELSGLTSLLAKALGFSDFKAEAAIVNYYRMNSTLAGHTDHSEMNITAPLFSISFGQTAIFLIGGLKHEDPANAIFLRSGDVVVMSKSSRLRYHGVPRILAASKAPWDDNYEDNCEDSPAYNLDDWHKARTYIAEARINLNVRQVLKPGQAQMLMKSRLQGAQKGHGLLKKKADALQMRFRMILGKIIETKTLMGEVMKEAAFSLAEAKFATGDFNQVVLQNVTKAQIKIRSKKDNVAGVNLPIFESYQDGTDTYELAGLARGGQQLAKLKKNYQRAVKLLVELASLQTSFITLDEVIKITNRRVNAIEHVIIPRIERTLAYIISELDELEREEFYRLKKIQDKKKIAKAKAEAARAVLIAAGHDLDATNLLDESDDDVLF</sequence>
<dbReference type="InterPro" id="IPR037151">
    <property type="entry name" value="AlkB-like_sf"/>
</dbReference>
<evidence type="ECO:0000256" key="5">
    <source>
        <dbReference type="ARBA" id="ARBA00023065"/>
    </source>
</evidence>
<dbReference type="FunFam" id="1.10.287.3240:FF:000001">
    <property type="entry name" value="V-type proton ATPase subunit D"/>
    <property type="match status" value="1"/>
</dbReference>
<feature type="coiled-coil region" evidence="8">
    <location>
        <begin position="465"/>
        <end position="510"/>
    </location>
</feature>
<dbReference type="Gene3D" id="2.60.120.590">
    <property type="entry name" value="Alpha-ketoglutarate-dependent dioxygenase AlkB-like"/>
    <property type="match status" value="1"/>
</dbReference>
<proteinExistence type="inferred from homology"/>
<evidence type="ECO:0000313" key="11">
    <source>
        <dbReference type="Proteomes" id="UP000078542"/>
    </source>
</evidence>
<dbReference type="InterPro" id="IPR005123">
    <property type="entry name" value="Oxoglu/Fe-dep_dioxygenase_dom"/>
</dbReference>
<gene>
    <name evidence="10" type="ORF">ALC62_07419</name>
</gene>
<evidence type="ECO:0000256" key="2">
    <source>
        <dbReference type="ARBA" id="ARBA00005850"/>
    </source>
</evidence>
<dbReference type="PROSITE" id="PS51471">
    <property type="entry name" value="FE2OG_OXY"/>
    <property type="match status" value="1"/>
</dbReference>
<evidence type="ECO:0000256" key="7">
    <source>
        <dbReference type="ARBA" id="ARBA00046957"/>
    </source>
</evidence>
<evidence type="ECO:0000256" key="1">
    <source>
        <dbReference type="ARBA" id="ARBA00001954"/>
    </source>
</evidence>
<evidence type="ECO:0000259" key="9">
    <source>
        <dbReference type="PROSITE" id="PS51471"/>
    </source>
</evidence>
<dbReference type="SUPFAM" id="SSF51197">
    <property type="entry name" value="Clavaminate synthase-like"/>
    <property type="match status" value="1"/>
</dbReference>
<organism evidence="10 11">
    <name type="scientific">Cyphomyrmex costatus</name>
    <dbReference type="NCBI Taxonomy" id="456900"/>
    <lineage>
        <taxon>Eukaryota</taxon>
        <taxon>Metazoa</taxon>
        <taxon>Ecdysozoa</taxon>
        <taxon>Arthropoda</taxon>
        <taxon>Hexapoda</taxon>
        <taxon>Insecta</taxon>
        <taxon>Pterygota</taxon>
        <taxon>Neoptera</taxon>
        <taxon>Endopterygota</taxon>
        <taxon>Hymenoptera</taxon>
        <taxon>Apocrita</taxon>
        <taxon>Aculeata</taxon>
        <taxon>Formicoidea</taxon>
        <taxon>Formicidae</taxon>
        <taxon>Myrmicinae</taxon>
        <taxon>Cyphomyrmex</taxon>
    </lineage>
</organism>
<dbReference type="Proteomes" id="UP000078542">
    <property type="component" value="Unassembled WGS sequence"/>
</dbReference>
<evidence type="ECO:0000256" key="8">
    <source>
        <dbReference type="SAM" id="Coils"/>
    </source>
</evidence>
<evidence type="ECO:0000256" key="6">
    <source>
        <dbReference type="ARBA" id="ARBA00045737"/>
    </source>
</evidence>
<name>A0A195CLY3_9HYME</name>
<keyword evidence="4" id="KW-0375">Hydrogen ion transport</keyword>
<protein>
    <submittedName>
        <fullName evidence="10">V-type proton ATPase subunit D 1</fullName>
    </submittedName>
</protein>
<dbReference type="InterPro" id="IPR027450">
    <property type="entry name" value="AlkB-like"/>
</dbReference>
<comment type="function">
    <text evidence="6">Subunit of the V1 complex of vacuolar(H+)-ATPase (V-ATPase), a multisubunit enzyme composed of a peripheral complex (V1) that hydrolyzes ATP and a membrane integral complex (V0) that translocates protons. V-ATPase is responsible for acidifying and maintaining the pH of intracellular compartments and in some cell types, is targeted to the plasma membrane, where it is responsible for acidifying the extracellular environment.</text>
</comment>
<dbReference type="PANTHER" id="PTHR11671">
    <property type="entry name" value="V-TYPE ATP SYNTHASE SUBUNIT D"/>
    <property type="match status" value="1"/>
</dbReference>
<dbReference type="InterPro" id="IPR002699">
    <property type="entry name" value="V_ATPase_D"/>
</dbReference>
<keyword evidence="3" id="KW-0813">Transport</keyword>
<evidence type="ECO:0000256" key="4">
    <source>
        <dbReference type="ARBA" id="ARBA00022781"/>
    </source>
</evidence>
<feature type="domain" description="Fe2OG dioxygenase" evidence="9">
    <location>
        <begin position="172"/>
        <end position="298"/>
    </location>
</feature>
<reference evidence="10 11" key="1">
    <citation type="submission" date="2016-03" db="EMBL/GenBank/DDBJ databases">
        <title>Cyphomyrmex costatus WGS genome.</title>
        <authorList>
            <person name="Nygaard S."/>
            <person name="Hu H."/>
            <person name="Boomsma J."/>
            <person name="Zhang G."/>
        </authorList>
    </citation>
    <scope>NUCLEOTIDE SEQUENCE [LARGE SCALE GENOMIC DNA]</scope>
    <source>
        <strain evidence="10">MS0001</strain>
        <tissue evidence="10">Whole body</tissue>
    </source>
</reference>
<comment type="subunit">
    <text evidence="7">V-ATPase is a heteromultimeric enzyme made up of two complexes: the ATP-hydrolytic V1 complex and the proton translocation V0 complex. The V1 complex consists of three catalytic AB heterodimers that form a heterohexamer, three peripheral stalks each consisting of EG heterodimers, one central rotor including subunits D and F, and the regulatory subunits C and H. The proton translocation complex V0 consists of the proton transport subunit a, a ring of proteolipid subunits c9c'', rotary subunit d, subunits e and f, and the accessory subunits VhaAC45 and ATP6AP2.</text>
</comment>
<dbReference type="Gene3D" id="1.10.287.3240">
    <property type="match status" value="1"/>
</dbReference>
<comment type="cofactor">
    <cofactor evidence="1">
        <name>Fe(2+)</name>
        <dbReference type="ChEBI" id="CHEBI:29033"/>
    </cofactor>
</comment>